<evidence type="ECO:0000313" key="4">
    <source>
        <dbReference type="EMBL" id="MDQ1208517.1"/>
    </source>
</evidence>
<dbReference type="SUPFAM" id="SSF52540">
    <property type="entry name" value="P-loop containing nucleoside triphosphate hydrolases"/>
    <property type="match status" value="1"/>
</dbReference>
<organism evidence="4 5">
    <name type="scientific">Acinetobacter baylyi</name>
    <dbReference type="NCBI Taxonomy" id="202950"/>
    <lineage>
        <taxon>Bacteria</taxon>
        <taxon>Pseudomonadati</taxon>
        <taxon>Pseudomonadota</taxon>
        <taxon>Gammaproteobacteria</taxon>
        <taxon>Moraxellales</taxon>
        <taxon>Moraxellaceae</taxon>
        <taxon>Acinetobacter</taxon>
    </lineage>
</organism>
<keyword evidence="4" id="KW-0808">Transferase</keyword>
<sequence>MSKDKLQKIWNEIKITYAKIQEIYSAPQISSTHQYLSLTPITNADEDNVYSDMLRFALSQNKTNNIAVTGPYGSGKSSVLQTFQKHNPQWKYLNISLATFKDHLETEGTHNKEIEIEAIEKSILQQLFYYVDQKTLPRSRLKRIVTVQPRELLANTLFIFLWIFLTLFIFFPENIFFDKFSILASSDYLAQTTVSLLFLLYCIVGLFTGIKYIEKLKELKLKFQDTEITLNNDKVESILNKHLDEILYFFERTDFDVIVIEDLDRFENSEIFIRLRELNTLINNSKQVNRHIVFLYAIRDNMFKDKDRSKFFDFIIPIIPVINPTNAYDLIRKNYINEENDNQLHKEIEDVFLHQVSLYFDDMRLVTNIFNEFKLYVKKLNNPNLNLNKLLSLIIYKNYYPAEFANLHSNKGEIYEIFTIRKKNIIASQLEQIKQKIIKLDEENQASQLEKIQTITELRKLYVYEILKRYPQITSISNRYDYLQNIPYLVQLKADDTYLDQNNLTTDENFNIIQNSKSIKWFVEITGNQPHTKFEIKNSQDITFTFRNIENIVNTTLSYKERENRIKNKEEENREKILEKKQNLVNKRNYLKQNTLKELLTIYSSEEFFESDMHPPLLQFLVREGYIDEHYPDYISFFIDSVINITERDYAQRVINHINSEFDITLTNVGKILEKYLTPRQFSHTSILNFNLLDFILANKIRFKDHYNNLFILLSNQDERSIQFIFEYIDRGENLSLFINQIVKSWQNIFEHMHTSMTDEKVESYLLLILKNLEKENIPFLNKDDILKNYLSSKINFIEYIKDTYSTEQETLSFLEILEPKFDYLECKNEEDRSLFNEICKNEYFEFNEKMILQIILLNNEDKDHNEIKIHFKSMPYSISINFAPIYLKSQIENNINQYFEKILYTSTHKLNEYEHYFIDLINKLNLDDSHKIWLIENNEVQIDLISYIREAQFWKPILSENKVKPSWDSLISYYKCNDSTLDEVIFNYIDKNNELLKEQEISDSESKKSIPEITNEFEIALLESNSFSEIAYQAIVCARMFNYKSLDLSNLSDSKISLLISEKVLSLTSENTESLRKKSSSYIRDIIVQNSGDFLELIG</sequence>
<dbReference type="GO" id="GO:0016301">
    <property type="term" value="F:kinase activity"/>
    <property type="evidence" value="ECO:0007669"/>
    <property type="project" value="UniProtKB-KW"/>
</dbReference>
<evidence type="ECO:0000256" key="2">
    <source>
        <dbReference type="SAM" id="Phobius"/>
    </source>
</evidence>
<protein>
    <submittedName>
        <fullName evidence="4">Guanylate kinase</fullName>
    </submittedName>
</protein>
<evidence type="ECO:0000259" key="3">
    <source>
        <dbReference type="Pfam" id="PF20693"/>
    </source>
</evidence>
<dbReference type="EMBL" id="JAUTBK010000002">
    <property type="protein sequence ID" value="MDQ1208517.1"/>
    <property type="molecule type" value="Genomic_DNA"/>
</dbReference>
<keyword evidence="4" id="KW-0418">Kinase</keyword>
<reference evidence="4 5" key="1">
    <citation type="submission" date="2023-07" db="EMBL/GenBank/DDBJ databases">
        <title>Functional and genomic diversity of the sorghum phyllosphere microbiome.</title>
        <authorList>
            <person name="Shade A."/>
        </authorList>
    </citation>
    <scope>NUCLEOTIDE SEQUENCE [LARGE SCALE GENOMIC DNA]</scope>
    <source>
        <strain evidence="4 5">SORGH_AS_0887</strain>
    </source>
</reference>
<dbReference type="RefSeq" id="WP_307003054.1">
    <property type="nucleotide sequence ID" value="NZ_JAUTBK010000002.1"/>
</dbReference>
<feature type="coiled-coil region" evidence="1">
    <location>
        <begin position="423"/>
        <end position="450"/>
    </location>
</feature>
<dbReference type="InterPro" id="IPR048428">
    <property type="entry name" value="YobI-NTPase"/>
</dbReference>
<dbReference type="InterPro" id="IPR027417">
    <property type="entry name" value="P-loop_NTPase"/>
</dbReference>
<feature type="transmembrane region" description="Helical" evidence="2">
    <location>
        <begin position="152"/>
        <end position="172"/>
    </location>
</feature>
<keyword evidence="2" id="KW-0472">Membrane</keyword>
<name>A0ABU0UVD1_ACIBI</name>
<gene>
    <name evidence="4" type="ORF">QE380_001440</name>
</gene>
<evidence type="ECO:0000313" key="5">
    <source>
        <dbReference type="Proteomes" id="UP001233360"/>
    </source>
</evidence>
<evidence type="ECO:0000256" key="1">
    <source>
        <dbReference type="SAM" id="Coils"/>
    </source>
</evidence>
<keyword evidence="5" id="KW-1185">Reference proteome</keyword>
<accession>A0ABU0UVD1</accession>
<comment type="caution">
    <text evidence="4">The sequence shown here is derived from an EMBL/GenBank/DDBJ whole genome shotgun (WGS) entry which is preliminary data.</text>
</comment>
<dbReference type="Pfam" id="PF20693">
    <property type="entry name" value="YobI-ATPase"/>
    <property type="match status" value="1"/>
</dbReference>
<feature type="coiled-coil region" evidence="1">
    <location>
        <begin position="552"/>
        <end position="587"/>
    </location>
</feature>
<proteinExistence type="predicted"/>
<keyword evidence="1" id="KW-0175">Coiled coil</keyword>
<feature type="domain" description="YobI-like P-loop NTPase" evidence="3">
    <location>
        <begin position="50"/>
        <end position="415"/>
    </location>
</feature>
<keyword evidence="2" id="KW-0812">Transmembrane</keyword>
<dbReference type="Proteomes" id="UP001233360">
    <property type="component" value="Unassembled WGS sequence"/>
</dbReference>
<keyword evidence="2" id="KW-1133">Transmembrane helix</keyword>
<feature type="transmembrane region" description="Helical" evidence="2">
    <location>
        <begin position="192"/>
        <end position="213"/>
    </location>
</feature>